<dbReference type="PANTHER" id="PTHR28629:SF4">
    <property type="entry name" value="TRIOKINASE_FMN CYCLASE"/>
    <property type="match status" value="1"/>
</dbReference>
<comment type="subunit">
    <text evidence="7">Homodimer. The dihydroxyacetone kinase complex is composed of a homodimer of DhaM, a homodimer of DhaK and the subunit DhaL.</text>
</comment>
<comment type="caution">
    <text evidence="10">The sequence shown here is derived from an EMBL/GenBank/DDBJ whole genome shotgun (WGS) entry which is preliminary data.</text>
</comment>
<dbReference type="GO" id="GO:0005829">
    <property type="term" value="C:cytosol"/>
    <property type="evidence" value="ECO:0007669"/>
    <property type="project" value="TreeGrafter"/>
</dbReference>
<comment type="pathway">
    <text evidence="2">Polyol metabolism; glycerol degradation.</text>
</comment>
<dbReference type="NCBIfam" id="TIGR02365">
    <property type="entry name" value="dha_L_ycgS"/>
    <property type="match status" value="1"/>
</dbReference>
<dbReference type="PANTHER" id="PTHR28629">
    <property type="entry name" value="TRIOKINASE/FMN CYCLASE"/>
    <property type="match status" value="1"/>
</dbReference>
<reference evidence="10 11" key="1">
    <citation type="journal article" date="2015" name="Genome Announc.">
        <title>Expanding the biotechnology potential of lactobacilli through comparative genomics of 213 strains and associated genera.</title>
        <authorList>
            <person name="Sun Z."/>
            <person name="Harris H.M."/>
            <person name="McCann A."/>
            <person name="Guo C."/>
            <person name="Argimon S."/>
            <person name="Zhang W."/>
            <person name="Yang X."/>
            <person name="Jeffery I.B."/>
            <person name="Cooney J.C."/>
            <person name="Kagawa T.F."/>
            <person name="Liu W."/>
            <person name="Song Y."/>
            <person name="Salvetti E."/>
            <person name="Wrobel A."/>
            <person name="Rasinkangas P."/>
            <person name="Parkhill J."/>
            <person name="Rea M.C."/>
            <person name="O'Sullivan O."/>
            <person name="Ritari J."/>
            <person name="Douillard F.P."/>
            <person name="Paul Ross R."/>
            <person name="Yang R."/>
            <person name="Briner A.E."/>
            <person name="Felis G.E."/>
            <person name="de Vos W.M."/>
            <person name="Barrangou R."/>
            <person name="Klaenhammer T.R."/>
            <person name="Caufield P.W."/>
            <person name="Cui Y."/>
            <person name="Zhang H."/>
            <person name="O'Toole P.W."/>
        </authorList>
    </citation>
    <scope>NUCLEOTIDE SEQUENCE [LARGE SCALE GENOMIC DNA]</scope>
    <source>
        <strain evidence="10 11">DSM 19972</strain>
    </source>
</reference>
<evidence type="ECO:0000256" key="8">
    <source>
        <dbReference type="ARBA" id="ARBA00055771"/>
    </source>
</evidence>
<dbReference type="Proteomes" id="UP000051686">
    <property type="component" value="Unassembled WGS sequence"/>
</dbReference>
<dbReference type="InterPro" id="IPR036117">
    <property type="entry name" value="DhaL_dom_sf"/>
</dbReference>
<evidence type="ECO:0000256" key="3">
    <source>
        <dbReference type="ARBA" id="ARBA00012095"/>
    </source>
</evidence>
<dbReference type="GO" id="GO:0047324">
    <property type="term" value="F:phosphoenolpyruvate-glycerone phosphotransferase activity"/>
    <property type="evidence" value="ECO:0007669"/>
    <property type="project" value="UniProtKB-EC"/>
</dbReference>
<proteinExistence type="predicted"/>
<dbReference type="GO" id="GO:0004371">
    <property type="term" value="F:glycerone kinase activity"/>
    <property type="evidence" value="ECO:0007669"/>
    <property type="project" value="InterPro"/>
</dbReference>
<dbReference type="SMART" id="SM01120">
    <property type="entry name" value="Dak2"/>
    <property type="match status" value="1"/>
</dbReference>
<evidence type="ECO:0000313" key="10">
    <source>
        <dbReference type="EMBL" id="KRL05436.1"/>
    </source>
</evidence>
<evidence type="ECO:0000256" key="4">
    <source>
        <dbReference type="ARBA" id="ARBA00022679"/>
    </source>
</evidence>
<dbReference type="InterPro" id="IPR050861">
    <property type="entry name" value="Dihydroxyacetone_Kinase"/>
</dbReference>
<keyword evidence="4" id="KW-0808">Transferase</keyword>
<dbReference type="Gene3D" id="1.25.40.340">
    <property type="match status" value="1"/>
</dbReference>
<evidence type="ECO:0000256" key="5">
    <source>
        <dbReference type="ARBA" id="ARBA00022777"/>
    </source>
</evidence>
<evidence type="ECO:0000256" key="2">
    <source>
        <dbReference type="ARBA" id="ARBA00004745"/>
    </source>
</evidence>
<accession>A0A0R1MBJ6</accession>
<evidence type="ECO:0000256" key="6">
    <source>
        <dbReference type="ARBA" id="ARBA00022798"/>
    </source>
</evidence>
<dbReference type="STRING" id="1423777.FD46_GL000849"/>
<evidence type="ECO:0000256" key="7">
    <source>
        <dbReference type="ARBA" id="ARBA00046577"/>
    </source>
</evidence>
<dbReference type="FunFam" id="1.25.40.340:FF:000002">
    <property type="entry name" value="Dihydroxyacetone kinase, L subunit"/>
    <property type="match status" value="1"/>
</dbReference>
<evidence type="ECO:0000256" key="1">
    <source>
        <dbReference type="ARBA" id="ARBA00001113"/>
    </source>
</evidence>
<comment type="function">
    <text evidence="8">ADP-binding subunit of the dihydroxyacetone kinase, which is responsible for the phosphoenolpyruvate (PEP)-dependent phosphorylation of dihydroxyacetone. DhaL-ADP is converted to DhaL-ATP via a phosphoryl group transfer from DhaM and transmits it to dihydroxyacetone binds to DhaK.</text>
</comment>
<dbReference type="SUPFAM" id="SSF101473">
    <property type="entry name" value="DhaL-like"/>
    <property type="match status" value="1"/>
</dbReference>
<dbReference type="InterPro" id="IPR012737">
    <property type="entry name" value="DhaK_L_YcgS"/>
</dbReference>
<comment type="catalytic activity">
    <reaction evidence="1">
        <text>dihydroxyacetone + phosphoenolpyruvate = dihydroxyacetone phosphate + pyruvate</text>
        <dbReference type="Rhea" id="RHEA:18381"/>
        <dbReference type="ChEBI" id="CHEBI:15361"/>
        <dbReference type="ChEBI" id="CHEBI:16016"/>
        <dbReference type="ChEBI" id="CHEBI:57642"/>
        <dbReference type="ChEBI" id="CHEBI:58702"/>
        <dbReference type="EC" id="2.7.1.121"/>
    </reaction>
</comment>
<evidence type="ECO:0000313" key="11">
    <source>
        <dbReference type="Proteomes" id="UP000051686"/>
    </source>
</evidence>
<dbReference type="Pfam" id="PF02734">
    <property type="entry name" value="Dak2"/>
    <property type="match status" value="1"/>
</dbReference>
<protein>
    <recommendedName>
        <fullName evidence="3">phosphoenolpyruvate--glycerone phosphotransferase</fullName>
        <ecNumber evidence="3">2.7.1.121</ecNumber>
    </recommendedName>
</protein>
<sequence>MAKEEAEMLTVELTKKWMELFYDEIDKNKAYLSELDTPIGDGDHGNNMKRGVTGVKEGLAKLKEPDLKATLQAIAMALISKVGGASGPLYGTAFLEMAKKCNETQKPEELFTVALEGIKKRGGAKEGDKTMVDVWAPIVKTFSDGSFSKEEIKKAVESTKDMEARKGRASYLGERSIGHLDPGAMSSGYLFETFIDAGGTK</sequence>
<feature type="domain" description="DhaL" evidence="9">
    <location>
        <begin position="12"/>
        <end position="196"/>
    </location>
</feature>
<dbReference type="PROSITE" id="PS51480">
    <property type="entry name" value="DHAL"/>
    <property type="match status" value="1"/>
</dbReference>
<evidence type="ECO:0000259" key="9">
    <source>
        <dbReference type="PROSITE" id="PS51480"/>
    </source>
</evidence>
<keyword evidence="6" id="KW-0319">Glycerol metabolism</keyword>
<name>A0A0R1MBJ6_9LACO</name>
<dbReference type="EMBL" id="AZEH01000025">
    <property type="protein sequence ID" value="KRL05436.1"/>
    <property type="molecule type" value="Genomic_DNA"/>
</dbReference>
<dbReference type="GO" id="GO:0019563">
    <property type="term" value="P:glycerol catabolic process"/>
    <property type="evidence" value="ECO:0007669"/>
    <property type="project" value="TreeGrafter"/>
</dbReference>
<dbReference type="PATRIC" id="fig|1423777.3.peg.873"/>
<dbReference type="AlphaFoldDB" id="A0A0R1MBJ6"/>
<dbReference type="InterPro" id="IPR004007">
    <property type="entry name" value="DhaL_dom"/>
</dbReference>
<dbReference type="EC" id="2.7.1.121" evidence="3"/>
<gene>
    <name evidence="10" type="ORF">FD46_GL000849</name>
</gene>
<keyword evidence="11" id="KW-1185">Reference proteome</keyword>
<keyword evidence="5 10" id="KW-0418">Kinase</keyword>
<organism evidence="10 11">
    <name type="scientific">Liquorilactobacillus oeni DSM 19972</name>
    <dbReference type="NCBI Taxonomy" id="1423777"/>
    <lineage>
        <taxon>Bacteria</taxon>
        <taxon>Bacillati</taxon>
        <taxon>Bacillota</taxon>
        <taxon>Bacilli</taxon>
        <taxon>Lactobacillales</taxon>
        <taxon>Lactobacillaceae</taxon>
        <taxon>Liquorilactobacillus</taxon>
    </lineage>
</organism>